<dbReference type="AlphaFoldDB" id="A0AA43U8P1"/>
<keyword evidence="7" id="KW-1185">Reference proteome</keyword>
<dbReference type="Pfam" id="PF03816">
    <property type="entry name" value="LytR_cpsA_psr"/>
    <property type="match status" value="1"/>
</dbReference>
<dbReference type="Gene3D" id="3.30.70.2390">
    <property type="match status" value="1"/>
</dbReference>
<name>A0AA43U8P1_9ACTN</name>
<dbReference type="EMBL" id="JAUMVS010000012">
    <property type="protein sequence ID" value="MDO4841350.1"/>
    <property type="molecule type" value="Genomic_DNA"/>
</dbReference>
<feature type="compositionally biased region" description="Low complexity" evidence="2">
    <location>
        <begin position="35"/>
        <end position="45"/>
    </location>
</feature>
<dbReference type="Gene3D" id="3.40.630.190">
    <property type="entry name" value="LCP protein"/>
    <property type="match status" value="1"/>
</dbReference>
<gene>
    <name evidence="6" type="ORF">Q3982_01560</name>
</gene>
<comment type="caution">
    <text evidence="6">The sequence shown here is derived from an EMBL/GenBank/DDBJ whole genome shotgun (WGS) entry which is preliminary data.</text>
</comment>
<evidence type="ECO:0000259" key="4">
    <source>
        <dbReference type="Pfam" id="PF03816"/>
    </source>
</evidence>
<dbReference type="PANTHER" id="PTHR33392">
    <property type="entry name" value="POLYISOPRENYL-TEICHOIC ACID--PEPTIDOGLYCAN TEICHOIC ACID TRANSFERASE TAGU"/>
    <property type="match status" value="1"/>
</dbReference>
<keyword evidence="3" id="KW-0472">Membrane</keyword>
<organism evidence="6 7">
    <name type="scientific">Phoenicibacter congonensis</name>
    <dbReference type="NCBI Taxonomy" id="1944646"/>
    <lineage>
        <taxon>Bacteria</taxon>
        <taxon>Bacillati</taxon>
        <taxon>Actinomycetota</taxon>
        <taxon>Coriobacteriia</taxon>
        <taxon>Eggerthellales</taxon>
        <taxon>Eggerthellaceae</taxon>
        <taxon>Phoenicibacter</taxon>
    </lineage>
</organism>
<evidence type="ECO:0000256" key="3">
    <source>
        <dbReference type="SAM" id="Phobius"/>
    </source>
</evidence>
<reference evidence="6" key="1">
    <citation type="submission" date="2023-07" db="EMBL/GenBank/DDBJ databases">
        <title>Between Cages and Wild: Unraveling the Impact of Captivity on Animal Microbiomes and Antimicrobial Resistance.</title>
        <authorList>
            <person name="Schmartz G.P."/>
            <person name="Rehner J."/>
            <person name="Schuff M.J."/>
            <person name="Becker S.L."/>
            <person name="Kravczyk M."/>
            <person name="Gurevich A."/>
            <person name="Francke R."/>
            <person name="Mueller R."/>
            <person name="Keller V."/>
            <person name="Keller A."/>
        </authorList>
    </citation>
    <scope>NUCLEOTIDE SEQUENCE</scope>
    <source>
        <strain evidence="6">S12M_St_49</strain>
    </source>
</reference>
<dbReference type="InterPro" id="IPR004474">
    <property type="entry name" value="LytR_CpsA_psr"/>
</dbReference>
<feature type="region of interest" description="Disordered" evidence="2">
    <location>
        <begin position="1"/>
        <end position="58"/>
    </location>
</feature>
<protein>
    <submittedName>
        <fullName evidence="6">LCP family protein</fullName>
    </submittedName>
</protein>
<proteinExistence type="inferred from homology"/>
<feature type="transmembrane region" description="Helical" evidence="3">
    <location>
        <begin position="79"/>
        <end position="102"/>
    </location>
</feature>
<feature type="compositionally biased region" description="Low complexity" evidence="2">
    <location>
        <begin position="404"/>
        <end position="421"/>
    </location>
</feature>
<dbReference type="Pfam" id="PF13399">
    <property type="entry name" value="LytR_C"/>
    <property type="match status" value="1"/>
</dbReference>
<accession>A0AA43U8P1</accession>
<feature type="domain" description="LytR/CpsA/Psr regulator C-terminal" evidence="5">
    <location>
        <begin position="428"/>
        <end position="515"/>
    </location>
</feature>
<keyword evidence="3" id="KW-0812">Transmembrane</keyword>
<evidence type="ECO:0000256" key="2">
    <source>
        <dbReference type="SAM" id="MobiDB-lite"/>
    </source>
</evidence>
<dbReference type="NCBIfam" id="TIGR00350">
    <property type="entry name" value="lytR_cpsA_psr"/>
    <property type="match status" value="1"/>
</dbReference>
<evidence type="ECO:0000256" key="1">
    <source>
        <dbReference type="ARBA" id="ARBA00006068"/>
    </source>
</evidence>
<feature type="region of interest" description="Disordered" evidence="2">
    <location>
        <begin position="402"/>
        <end position="421"/>
    </location>
</feature>
<dbReference type="InterPro" id="IPR027381">
    <property type="entry name" value="LytR/CpsA/Psr_C"/>
</dbReference>
<evidence type="ECO:0000259" key="5">
    <source>
        <dbReference type="Pfam" id="PF13399"/>
    </source>
</evidence>
<sequence length="517" mass="54660">MSTKRNNGRYSVADHLANPNSSRRSKKSFDRSAYVSNPSNSSVNSALPGSHAGRSAAGATTAESARYAKLRKARKRKKIITGVVVGVVAALLIGVGTAFAYINYINSQINGDVDKETLAALVPTDTSSDPFYMLLMGVDKSEARDSSGEFGETYRCDTMILALIDPKNKVVSLVSLPRDLQIQNMGATASDPVGYGTQKLNAAYAFGGPALVIQTVSEISGVNISHYAEVDFDGFTAVVDAIGGIEMDVQWEIDDAQAGEYVPAGKNILTGAQALSLCRSRHTYDEVGDGDALRTAYQRQVVSAVAAKVLKSDVATIVNTVNSVVQYVNTDLDVATILGIASSLQGISSDTIYTASMPKTSQYVDGLWYDFVYADEWKEMVNRMNQSLPPAETEVDEATGIVLSSGGSSTSSSESASTATSPAHAAASVAVRNGTETSGVASKAVDKLKTFGYTNLSSGNANSTDYTETIVLYDEDTYKTDAEIIAAQIGVGKVQKNDGSYLMSSNVMVVLGTDYSG</sequence>
<feature type="domain" description="Cell envelope-related transcriptional attenuator" evidence="4">
    <location>
        <begin position="155"/>
        <end position="309"/>
    </location>
</feature>
<dbReference type="InterPro" id="IPR050922">
    <property type="entry name" value="LytR/CpsA/Psr_CW_biosynth"/>
</dbReference>
<evidence type="ECO:0000313" key="7">
    <source>
        <dbReference type="Proteomes" id="UP001168575"/>
    </source>
</evidence>
<dbReference type="PANTHER" id="PTHR33392:SF6">
    <property type="entry name" value="POLYISOPRENYL-TEICHOIC ACID--PEPTIDOGLYCAN TEICHOIC ACID TRANSFERASE TAGU"/>
    <property type="match status" value="1"/>
</dbReference>
<evidence type="ECO:0000313" key="6">
    <source>
        <dbReference type="EMBL" id="MDO4841350.1"/>
    </source>
</evidence>
<dbReference type="Proteomes" id="UP001168575">
    <property type="component" value="Unassembled WGS sequence"/>
</dbReference>
<keyword evidence="3" id="KW-1133">Transmembrane helix</keyword>
<comment type="similarity">
    <text evidence="1">Belongs to the LytR/CpsA/Psr (LCP) family.</text>
</comment>